<gene>
    <name evidence="2" type="ORF">RBATCC27255_00691</name>
</gene>
<dbReference type="InterPro" id="IPR010093">
    <property type="entry name" value="SinI_DNA-bd"/>
</dbReference>
<evidence type="ECO:0000313" key="2">
    <source>
        <dbReference type="EMBL" id="PKD31777.1"/>
    </source>
</evidence>
<proteinExistence type="predicted"/>
<evidence type="ECO:0000259" key="1">
    <source>
        <dbReference type="Pfam" id="PF12728"/>
    </source>
</evidence>
<dbReference type="InterPro" id="IPR041657">
    <property type="entry name" value="HTH_17"/>
</dbReference>
<name>A0A2N0UXQ9_9FIRM</name>
<dbReference type="Proteomes" id="UP000233425">
    <property type="component" value="Unassembled WGS sequence"/>
</dbReference>
<dbReference type="GO" id="GO:0003677">
    <property type="term" value="F:DNA binding"/>
    <property type="evidence" value="ECO:0007669"/>
    <property type="project" value="InterPro"/>
</dbReference>
<dbReference type="RefSeq" id="WP_101028769.1">
    <property type="nucleotide sequence ID" value="NZ_CABMMZ010000038.1"/>
</dbReference>
<comment type="caution">
    <text evidence="2">The sequence shown here is derived from an EMBL/GenBank/DDBJ whole genome shotgun (WGS) entry which is preliminary data.</text>
</comment>
<feature type="domain" description="Helix-turn-helix" evidence="1">
    <location>
        <begin position="18"/>
        <end position="64"/>
    </location>
</feature>
<dbReference type="EMBL" id="NNSR01000038">
    <property type="protein sequence ID" value="PKD31777.1"/>
    <property type="molecule type" value="Genomic_DNA"/>
</dbReference>
<reference evidence="2" key="1">
    <citation type="journal article" date="2018" name="Environ. Microbiol.">
        <title>Sporulation capability and amylosome conservation among diverse human colonic and rumen isolates of the keystone starch-degrader Ruminococcus bromii.</title>
        <authorList>
            <person name="Mukhopadhya I."/>
            <person name="Morais S."/>
            <person name="Laverde-Gomez J."/>
            <person name="Sheridan P.O."/>
            <person name="Walker A.W."/>
            <person name="Kelly W."/>
            <person name="Klieve A.V."/>
            <person name="Ouwerkerk D."/>
            <person name="Duncan S.H."/>
            <person name="Louis P."/>
            <person name="Koropatkin N."/>
            <person name="Cockburn D."/>
            <person name="Kibler R."/>
            <person name="Cooper P.J."/>
            <person name="Sandoval C."/>
            <person name="Crost E."/>
            <person name="Juge N."/>
            <person name="Bayer E.A."/>
            <person name="Flint H.J."/>
        </authorList>
    </citation>
    <scope>NUCLEOTIDE SEQUENCE [LARGE SCALE GENOMIC DNA]</scope>
    <source>
        <strain evidence="2">ATCC 27255</strain>
    </source>
</reference>
<accession>A0A2N0UXQ9</accession>
<keyword evidence="3" id="KW-1185">Reference proteome</keyword>
<dbReference type="AlphaFoldDB" id="A0A2N0UXQ9"/>
<organism evidence="2 3">
    <name type="scientific">Ruminococcus bromii</name>
    <dbReference type="NCBI Taxonomy" id="40518"/>
    <lineage>
        <taxon>Bacteria</taxon>
        <taxon>Bacillati</taxon>
        <taxon>Bacillota</taxon>
        <taxon>Clostridia</taxon>
        <taxon>Eubacteriales</taxon>
        <taxon>Oscillospiraceae</taxon>
        <taxon>Ruminococcus</taxon>
    </lineage>
</organism>
<dbReference type="NCBIfam" id="TIGR01764">
    <property type="entry name" value="excise"/>
    <property type="match status" value="1"/>
</dbReference>
<dbReference type="Pfam" id="PF12728">
    <property type="entry name" value="HTH_17"/>
    <property type="match status" value="1"/>
</dbReference>
<sequence>MPRERPIVNWDEVPVIIDVPYVARLLALNVDYTTRLAQRGVLPAHKIGKLWRFDKEEIRQYIKEH</sequence>
<protein>
    <submittedName>
        <fullName evidence="2">DNA binding domain, excisionase family</fullName>
    </submittedName>
</protein>
<evidence type="ECO:0000313" key="3">
    <source>
        <dbReference type="Proteomes" id="UP000233425"/>
    </source>
</evidence>